<organism evidence="2 3">
    <name type="scientific">Aegilops tauschii subsp. strangulata</name>
    <name type="common">Goatgrass</name>
    <dbReference type="NCBI Taxonomy" id="200361"/>
    <lineage>
        <taxon>Eukaryota</taxon>
        <taxon>Viridiplantae</taxon>
        <taxon>Streptophyta</taxon>
        <taxon>Embryophyta</taxon>
        <taxon>Tracheophyta</taxon>
        <taxon>Spermatophyta</taxon>
        <taxon>Magnoliopsida</taxon>
        <taxon>Liliopsida</taxon>
        <taxon>Poales</taxon>
        <taxon>Poaceae</taxon>
        <taxon>BOP clade</taxon>
        <taxon>Pooideae</taxon>
        <taxon>Triticodae</taxon>
        <taxon>Triticeae</taxon>
        <taxon>Triticinae</taxon>
        <taxon>Aegilops</taxon>
    </lineage>
</organism>
<evidence type="ECO:0000256" key="1">
    <source>
        <dbReference type="SAM" id="MobiDB-lite"/>
    </source>
</evidence>
<feature type="region of interest" description="Disordered" evidence="1">
    <location>
        <begin position="1"/>
        <end position="25"/>
    </location>
</feature>
<reference evidence="2" key="3">
    <citation type="journal article" date="2017" name="Nature">
        <title>Genome sequence of the progenitor of the wheat D genome Aegilops tauschii.</title>
        <authorList>
            <person name="Luo M.C."/>
            <person name="Gu Y.Q."/>
            <person name="Puiu D."/>
            <person name="Wang H."/>
            <person name="Twardziok S.O."/>
            <person name="Deal K.R."/>
            <person name="Huo N."/>
            <person name="Zhu T."/>
            <person name="Wang L."/>
            <person name="Wang Y."/>
            <person name="McGuire P.E."/>
            <person name="Liu S."/>
            <person name="Long H."/>
            <person name="Ramasamy R.K."/>
            <person name="Rodriguez J.C."/>
            <person name="Van S.L."/>
            <person name="Yuan L."/>
            <person name="Wang Z."/>
            <person name="Xia Z."/>
            <person name="Xiao L."/>
            <person name="Anderson O.D."/>
            <person name="Ouyang S."/>
            <person name="Liang Y."/>
            <person name="Zimin A.V."/>
            <person name="Pertea G."/>
            <person name="Qi P."/>
            <person name="Bennetzen J.L."/>
            <person name="Dai X."/>
            <person name="Dawson M.W."/>
            <person name="Muller H.G."/>
            <person name="Kugler K."/>
            <person name="Rivarola-Duarte L."/>
            <person name="Spannagl M."/>
            <person name="Mayer K.F.X."/>
            <person name="Lu F.H."/>
            <person name="Bevan M.W."/>
            <person name="Leroy P."/>
            <person name="Li P."/>
            <person name="You F.M."/>
            <person name="Sun Q."/>
            <person name="Liu Z."/>
            <person name="Lyons E."/>
            <person name="Wicker T."/>
            <person name="Salzberg S.L."/>
            <person name="Devos K.M."/>
            <person name="Dvorak J."/>
        </authorList>
    </citation>
    <scope>NUCLEOTIDE SEQUENCE [LARGE SCALE GENOMIC DNA]</scope>
    <source>
        <strain evidence="2">cv. AL8/78</strain>
    </source>
</reference>
<reference evidence="2" key="5">
    <citation type="journal article" date="2021" name="G3 (Bethesda)">
        <title>Aegilops tauschii genome assembly Aet v5.0 features greater sequence contiguity and improved annotation.</title>
        <authorList>
            <person name="Wang L."/>
            <person name="Zhu T."/>
            <person name="Rodriguez J.C."/>
            <person name="Deal K.R."/>
            <person name="Dubcovsky J."/>
            <person name="McGuire P.E."/>
            <person name="Lux T."/>
            <person name="Spannagl M."/>
            <person name="Mayer K.F.X."/>
            <person name="Baldrich P."/>
            <person name="Meyers B.C."/>
            <person name="Huo N."/>
            <person name="Gu Y.Q."/>
            <person name="Zhou H."/>
            <person name="Devos K.M."/>
            <person name="Bennetzen J.L."/>
            <person name="Unver T."/>
            <person name="Budak H."/>
            <person name="Gulick P.J."/>
            <person name="Galiba G."/>
            <person name="Kalapos B."/>
            <person name="Nelson D.R."/>
            <person name="Li P."/>
            <person name="You F.M."/>
            <person name="Luo M.C."/>
            <person name="Dvorak J."/>
        </authorList>
    </citation>
    <scope>NUCLEOTIDE SEQUENCE [LARGE SCALE GENOMIC DNA]</scope>
    <source>
        <strain evidence="2">cv. AL8/78</strain>
    </source>
</reference>
<evidence type="ECO:0000313" key="2">
    <source>
        <dbReference type="EnsemblPlants" id="AET4Gv20670900.30"/>
    </source>
</evidence>
<feature type="compositionally biased region" description="Basic and acidic residues" evidence="1">
    <location>
        <begin position="1"/>
        <end position="16"/>
    </location>
</feature>
<dbReference type="EnsemblPlants" id="AET4Gv20670900.32">
    <property type="protein sequence ID" value="AET4Gv20670900.32"/>
    <property type="gene ID" value="AET4Gv20670900"/>
</dbReference>
<dbReference type="Gramene" id="AET4Gv20670900.31">
    <property type="protein sequence ID" value="AET4Gv20670900.31"/>
    <property type="gene ID" value="AET4Gv20670900"/>
</dbReference>
<dbReference type="EnsemblPlants" id="AET4Gv20670900.31">
    <property type="protein sequence ID" value="AET4Gv20670900.31"/>
    <property type="gene ID" value="AET4Gv20670900"/>
</dbReference>
<name>A0A453ITK8_AEGTS</name>
<evidence type="ECO:0000313" key="3">
    <source>
        <dbReference type="Proteomes" id="UP000015105"/>
    </source>
</evidence>
<dbReference type="EnsemblPlants" id="AET4Gv20670900.30">
    <property type="protein sequence ID" value="AET4Gv20670900.30"/>
    <property type="gene ID" value="AET4Gv20670900"/>
</dbReference>
<reference evidence="3" key="1">
    <citation type="journal article" date="2014" name="Science">
        <title>Ancient hybridizations among the ancestral genomes of bread wheat.</title>
        <authorList>
            <consortium name="International Wheat Genome Sequencing Consortium,"/>
            <person name="Marcussen T."/>
            <person name="Sandve S.R."/>
            <person name="Heier L."/>
            <person name="Spannagl M."/>
            <person name="Pfeifer M."/>
            <person name="Jakobsen K.S."/>
            <person name="Wulff B.B."/>
            <person name="Steuernagel B."/>
            <person name="Mayer K.F."/>
            <person name="Olsen O.A."/>
        </authorList>
    </citation>
    <scope>NUCLEOTIDE SEQUENCE [LARGE SCALE GENOMIC DNA]</scope>
    <source>
        <strain evidence="3">cv. AL8/78</strain>
    </source>
</reference>
<dbReference type="Gramene" id="AET4Gv20670900.30">
    <property type="protein sequence ID" value="AET4Gv20670900.30"/>
    <property type="gene ID" value="AET4Gv20670900"/>
</dbReference>
<proteinExistence type="predicted"/>
<protein>
    <submittedName>
        <fullName evidence="2">Uncharacterized protein</fullName>
    </submittedName>
</protein>
<dbReference type="AlphaFoldDB" id="A0A453ITK8"/>
<reference evidence="3" key="2">
    <citation type="journal article" date="2017" name="Nat. Plants">
        <title>The Aegilops tauschii genome reveals multiple impacts of transposons.</title>
        <authorList>
            <person name="Zhao G."/>
            <person name="Zou C."/>
            <person name="Li K."/>
            <person name="Wang K."/>
            <person name="Li T."/>
            <person name="Gao L."/>
            <person name="Zhang X."/>
            <person name="Wang H."/>
            <person name="Yang Z."/>
            <person name="Liu X."/>
            <person name="Jiang W."/>
            <person name="Mao L."/>
            <person name="Kong X."/>
            <person name="Jiao Y."/>
            <person name="Jia J."/>
        </authorList>
    </citation>
    <scope>NUCLEOTIDE SEQUENCE [LARGE SCALE GENOMIC DNA]</scope>
    <source>
        <strain evidence="3">cv. AL8/78</strain>
    </source>
</reference>
<reference evidence="2" key="4">
    <citation type="submission" date="2019-03" db="UniProtKB">
        <authorList>
            <consortium name="EnsemblPlants"/>
        </authorList>
    </citation>
    <scope>IDENTIFICATION</scope>
</reference>
<sequence>FSVEDSRGVHSSHLDRQGSTAVGRNDGGFLGGDPQFFSFSLSRLPPFHRDVIIGLRARASACASASRRPRSLPSRRLLPYPCGGGSFGSVAFSPFLVVRERGRYRILPGPVAGFQVRHPTDISSSSSTLIFIRSNKNSPLSK</sequence>
<dbReference type="Proteomes" id="UP000015105">
    <property type="component" value="Chromosome 4D"/>
</dbReference>
<accession>A0A453ITK8</accession>
<keyword evidence="3" id="KW-1185">Reference proteome</keyword>
<dbReference type="Gramene" id="AET4Gv20670900.32">
    <property type="protein sequence ID" value="AET4Gv20670900.32"/>
    <property type="gene ID" value="AET4Gv20670900"/>
</dbReference>